<dbReference type="RefSeq" id="WP_076470788.1">
    <property type="nucleotide sequence ID" value="NZ_FTNF01000007.1"/>
</dbReference>
<keyword evidence="2" id="KW-1185">Reference proteome</keyword>
<evidence type="ECO:0000313" key="2">
    <source>
        <dbReference type="Proteomes" id="UP000186004"/>
    </source>
</evidence>
<evidence type="ECO:0000313" key="1">
    <source>
        <dbReference type="EMBL" id="SIR23630.1"/>
    </source>
</evidence>
<gene>
    <name evidence="1" type="ORF">SAMN05444858_107242</name>
</gene>
<organism evidence="1 2">
    <name type="scientific">Micromonospora avicenniae</name>
    <dbReference type="NCBI Taxonomy" id="1198245"/>
    <lineage>
        <taxon>Bacteria</taxon>
        <taxon>Bacillati</taxon>
        <taxon>Actinomycetota</taxon>
        <taxon>Actinomycetes</taxon>
        <taxon>Micromonosporales</taxon>
        <taxon>Micromonosporaceae</taxon>
        <taxon>Micromonospora</taxon>
    </lineage>
</organism>
<dbReference type="OrthoDB" id="6313019at2"/>
<protein>
    <submittedName>
        <fullName evidence="1">Uncharacterized protein</fullName>
    </submittedName>
</protein>
<dbReference type="Proteomes" id="UP000186004">
    <property type="component" value="Unassembled WGS sequence"/>
</dbReference>
<proteinExistence type="predicted"/>
<name>A0A1N6Z9T9_9ACTN</name>
<dbReference type="EMBL" id="FTNF01000007">
    <property type="protein sequence ID" value="SIR23630.1"/>
    <property type="molecule type" value="Genomic_DNA"/>
</dbReference>
<reference evidence="1 2" key="1">
    <citation type="submission" date="2017-01" db="EMBL/GenBank/DDBJ databases">
        <authorList>
            <person name="Mah S.A."/>
            <person name="Swanson W.J."/>
            <person name="Moy G.W."/>
            <person name="Vacquier V.D."/>
        </authorList>
    </citation>
    <scope>NUCLEOTIDE SEQUENCE [LARGE SCALE GENOMIC DNA]</scope>
    <source>
        <strain evidence="1 2">DSM 45758</strain>
    </source>
</reference>
<sequence length="73" mass="8221">MKLQPGATGFNPLSGQQAALVEFTAICHHAARPRVDSAVPVAFPDHRDLANGSDQHRRARDLSRFRWVRWSSR</sequence>
<accession>A0A1N6Z9T9</accession>
<dbReference type="AlphaFoldDB" id="A0A1N6Z9T9"/>